<dbReference type="EMBL" id="AGCJ01000069">
    <property type="protein sequence ID" value="EHM39346.1"/>
    <property type="molecule type" value="Genomic_DNA"/>
</dbReference>
<feature type="non-terminal residue" evidence="2">
    <location>
        <position position="117"/>
    </location>
</feature>
<dbReference type="STRING" id="861450.HMPREF0080_01541"/>
<keyword evidence="1" id="KW-0812">Transmembrane</keyword>
<name>G9YIP7_9FIRM</name>
<reference evidence="2 3" key="1">
    <citation type="submission" date="2011-08" db="EMBL/GenBank/DDBJ databases">
        <authorList>
            <person name="Weinstock G."/>
            <person name="Sodergren E."/>
            <person name="Clifton S."/>
            <person name="Fulton L."/>
            <person name="Fulton B."/>
            <person name="Courtney L."/>
            <person name="Fronick C."/>
            <person name="Harrison M."/>
            <person name="Strong C."/>
            <person name="Farmer C."/>
            <person name="Delahaunty K."/>
            <person name="Markovic C."/>
            <person name="Hall O."/>
            <person name="Minx P."/>
            <person name="Tomlinson C."/>
            <person name="Mitreva M."/>
            <person name="Hou S."/>
            <person name="Chen J."/>
            <person name="Wollam A."/>
            <person name="Pepin K.H."/>
            <person name="Johnson M."/>
            <person name="Bhonagiri V."/>
            <person name="Zhang X."/>
            <person name="Suruliraj S."/>
            <person name="Warren W."/>
            <person name="Chinwalla A."/>
            <person name="Mardis E.R."/>
            <person name="Wilson R.K."/>
        </authorList>
    </citation>
    <scope>NUCLEOTIDE SEQUENCE [LARGE SCALE GENOMIC DNA]</scope>
    <source>
        <strain evidence="2 3">F0357</strain>
    </source>
</reference>
<accession>G9YIP7</accession>
<comment type="caution">
    <text evidence="2">The sequence shown here is derived from an EMBL/GenBank/DDBJ whole genome shotgun (WGS) entry which is preliminary data.</text>
</comment>
<keyword evidence="1" id="KW-1133">Transmembrane helix</keyword>
<sequence>MSMDIRKSFIYKYTLYRFKQTCLRSKVLAELSQEDKERICMETAKKTRKRMLFIGLVYFFAMSFLNMKIVSDPSQNAFTRWYTDTLYSLYPLIGSHWGLITPEGKGVVLLVCIKALP</sequence>
<keyword evidence="3" id="KW-1185">Reference proteome</keyword>
<keyword evidence="1" id="KW-0472">Membrane</keyword>
<dbReference type="eggNOG" id="ENOG50309ZV">
    <property type="taxonomic scope" value="Bacteria"/>
</dbReference>
<evidence type="ECO:0000313" key="2">
    <source>
        <dbReference type="EMBL" id="EHM39346.1"/>
    </source>
</evidence>
<evidence type="ECO:0000313" key="3">
    <source>
        <dbReference type="Proteomes" id="UP000005481"/>
    </source>
</evidence>
<gene>
    <name evidence="2" type="ORF">HMPREF0080_01541</name>
</gene>
<dbReference type="Proteomes" id="UP000005481">
    <property type="component" value="Unassembled WGS sequence"/>
</dbReference>
<organism evidence="2 3">
    <name type="scientific">Anaeroglobus geminatus F0357</name>
    <dbReference type="NCBI Taxonomy" id="861450"/>
    <lineage>
        <taxon>Bacteria</taxon>
        <taxon>Bacillati</taxon>
        <taxon>Bacillota</taxon>
        <taxon>Negativicutes</taxon>
        <taxon>Veillonellales</taxon>
        <taxon>Veillonellaceae</taxon>
        <taxon>Anaeroglobus</taxon>
    </lineage>
</organism>
<dbReference type="AlphaFoldDB" id="G9YIP7"/>
<proteinExistence type="predicted"/>
<evidence type="ECO:0000256" key="1">
    <source>
        <dbReference type="SAM" id="Phobius"/>
    </source>
</evidence>
<feature type="transmembrane region" description="Helical" evidence="1">
    <location>
        <begin position="51"/>
        <end position="70"/>
    </location>
</feature>
<protein>
    <submittedName>
        <fullName evidence="2">Uncharacterized protein</fullName>
    </submittedName>
</protein>
<dbReference type="HOGENOM" id="CLU_145319_0_0_9"/>